<dbReference type="SUPFAM" id="SSF90123">
    <property type="entry name" value="ABC transporter transmembrane region"/>
    <property type="match status" value="1"/>
</dbReference>
<organism evidence="10 11">
    <name type="scientific">Dorea longicatena</name>
    <dbReference type="NCBI Taxonomy" id="88431"/>
    <lineage>
        <taxon>Bacteria</taxon>
        <taxon>Bacillati</taxon>
        <taxon>Bacillota</taxon>
        <taxon>Clostridia</taxon>
        <taxon>Lachnospirales</taxon>
        <taxon>Lachnospiraceae</taxon>
        <taxon>Dorea</taxon>
    </lineage>
</organism>
<dbReference type="InterPro" id="IPR003593">
    <property type="entry name" value="AAA+_ATPase"/>
</dbReference>
<dbReference type="PROSITE" id="PS50929">
    <property type="entry name" value="ABC_TM1F"/>
    <property type="match status" value="1"/>
</dbReference>
<protein>
    <submittedName>
        <fullName evidence="10">ABC transporter ATP-binding protein</fullName>
    </submittedName>
</protein>
<feature type="transmembrane region" description="Helical" evidence="7">
    <location>
        <begin position="255"/>
        <end position="276"/>
    </location>
</feature>
<dbReference type="PROSITE" id="PS50893">
    <property type="entry name" value="ABC_TRANSPORTER_2"/>
    <property type="match status" value="1"/>
</dbReference>
<dbReference type="GO" id="GO:0005886">
    <property type="term" value="C:plasma membrane"/>
    <property type="evidence" value="ECO:0007669"/>
    <property type="project" value="UniProtKB-SubCell"/>
</dbReference>
<dbReference type="Pfam" id="PF00005">
    <property type="entry name" value="ABC_tran"/>
    <property type="match status" value="1"/>
</dbReference>
<reference evidence="10 11" key="1">
    <citation type="submission" date="2018-08" db="EMBL/GenBank/DDBJ databases">
        <title>A genome reference for cultivated species of the human gut microbiota.</title>
        <authorList>
            <person name="Zou Y."/>
            <person name="Xue W."/>
            <person name="Luo G."/>
        </authorList>
    </citation>
    <scope>NUCLEOTIDE SEQUENCE [LARGE SCALE GENOMIC DNA]</scope>
    <source>
        <strain evidence="10 11">OM02-16</strain>
    </source>
</reference>
<sequence>MKKLYKKRNTDFELLKKIMGKIQLSKIRAMFLVLGVLVSSIITFVRPQIVSTLTDNGLVKKNWGIVIWWCIILIICAAIEYGNGLAQIKICVEINNQFVSEMYQRALNKIIKAPYVYSQNRTSAELLSTINNDISRVALLLDRSSLLMIQFLFQIIGGTIGLVLLNWRIAFLLLIIIIIKQFLVNWLANNKTKLTEIYINEQQKFGTWFGDQINGILEIKLWNLYFRKNQEFFECYKNIPEINEKLEMCDGFENILETATGVIIEILIYLVCGYLVCTDNMSIGNLLAFISYAMYVSNPLAVFSNIPYMWAQIKPSAKRFMELLDWPEEELKNNIQIDLLQSDLELKNVNFKYDESHTILKDVNLKIPEGSRIAIVGDNGSGKTTIMNLLLGIILPDRGTISMGNKTIWEIGLNEWRNQFAVVGQKGYLFQGTIKDNIDLGSEKTDEEIIKMVKQLDINLNIGHHDKGYSYLVQDNGINLSGGEKQKTIFLRAFMKKSKIIILDEMFSNCDEESRRKIRNIVFDSGLKKTVILISHYKEDIADVDVVYELKDGVLIKNKVEDYHER</sequence>
<dbReference type="GO" id="GO:0005524">
    <property type="term" value="F:ATP binding"/>
    <property type="evidence" value="ECO:0007669"/>
    <property type="project" value="UniProtKB-KW"/>
</dbReference>
<feature type="transmembrane region" description="Helical" evidence="7">
    <location>
        <begin position="288"/>
        <end position="311"/>
    </location>
</feature>
<dbReference type="RefSeq" id="WP_117597663.1">
    <property type="nucleotide sequence ID" value="NZ_CABMEZ010000003.1"/>
</dbReference>
<feature type="domain" description="ABC transmembrane type-1" evidence="9">
    <location>
        <begin position="31"/>
        <end position="312"/>
    </location>
</feature>
<name>A0A3E5GHK2_9FIRM</name>
<keyword evidence="6 7" id="KW-0472">Membrane</keyword>
<evidence type="ECO:0000256" key="3">
    <source>
        <dbReference type="ARBA" id="ARBA00022741"/>
    </source>
</evidence>
<dbReference type="Proteomes" id="UP000261285">
    <property type="component" value="Unassembled WGS sequence"/>
</dbReference>
<dbReference type="EMBL" id="QSVN01000003">
    <property type="protein sequence ID" value="RGO33962.1"/>
    <property type="molecule type" value="Genomic_DNA"/>
</dbReference>
<comment type="caution">
    <text evidence="10">The sequence shown here is derived from an EMBL/GenBank/DDBJ whole genome shotgun (WGS) entry which is preliminary data.</text>
</comment>
<gene>
    <name evidence="10" type="ORF">DXB16_05120</name>
</gene>
<evidence type="ECO:0000256" key="2">
    <source>
        <dbReference type="ARBA" id="ARBA00022692"/>
    </source>
</evidence>
<evidence type="ECO:0000313" key="10">
    <source>
        <dbReference type="EMBL" id="RGO33962.1"/>
    </source>
</evidence>
<dbReference type="Gene3D" id="3.40.50.300">
    <property type="entry name" value="P-loop containing nucleotide triphosphate hydrolases"/>
    <property type="match status" value="1"/>
</dbReference>
<evidence type="ECO:0000313" key="11">
    <source>
        <dbReference type="Proteomes" id="UP000261285"/>
    </source>
</evidence>
<dbReference type="InterPro" id="IPR003439">
    <property type="entry name" value="ABC_transporter-like_ATP-bd"/>
</dbReference>
<dbReference type="SMART" id="SM00382">
    <property type="entry name" value="AAA"/>
    <property type="match status" value="1"/>
</dbReference>
<dbReference type="GO" id="GO:0015421">
    <property type="term" value="F:ABC-type oligopeptide transporter activity"/>
    <property type="evidence" value="ECO:0007669"/>
    <property type="project" value="TreeGrafter"/>
</dbReference>
<evidence type="ECO:0000256" key="4">
    <source>
        <dbReference type="ARBA" id="ARBA00022840"/>
    </source>
</evidence>
<dbReference type="SUPFAM" id="SSF52540">
    <property type="entry name" value="P-loop containing nucleoside triphosphate hydrolases"/>
    <property type="match status" value="1"/>
</dbReference>
<keyword evidence="3" id="KW-0547">Nucleotide-binding</keyword>
<dbReference type="PANTHER" id="PTHR43394">
    <property type="entry name" value="ATP-DEPENDENT PERMEASE MDL1, MITOCHONDRIAL"/>
    <property type="match status" value="1"/>
</dbReference>
<comment type="subcellular location">
    <subcellularLocation>
        <location evidence="1">Cell membrane</location>
        <topology evidence="1">Multi-pass membrane protein</topology>
    </subcellularLocation>
</comment>
<dbReference type="InterPro" id="IPR011527">
    <property type="entry name" value="ABC1_TM_dom"/>
</dbReference>
<dbReference type="GO" id="GO:0016887">
    <property type="term" value="F:ATP hydrolysis activity"/>
    <property type="evidence" value="ECO:0007669"/>
    <property type="project" value="InterPro"/>
</dbReference>
<keyword evidence="4 10" id="KW-0067">ATP-binding</keyword>
<feature type="transmembrane region" description="Helical" evidence="7">
    <location>
        <begin position="63"/>
        <end position="81"/>
    </location>
</feature>
<keyword evidence="2 7" id="KW-0812">Transmembrane</keyword>
<evidence type="ECO:0000256" key="1">
    <source>
        <dbReference type="ARBA" id="ARBA00004651"/>
    </source>
</evidence>
<keyword evidence="5 7" id="KW-1133">Transmembrane helix</keyword>
<dbReference type="Pfam" id="PF00664">
    <property type="entry name" value="ABC_membrane"/>
    <property type="match status" value="1"/>
</dbReference>
<evidence type="ECO:0000256" key="6">
    <source>
        <dbReference type="ARBA" id="ARBA00023136"/>
    </source>
</evidence>
<dbReference type="AlphaFoldDB" id="A0A3E5GHK2"/>
<evidence type="ECO:0000259" key="8">
    <source>
        <dbReference type="PROSITE" id="PS50893"/>
    </source>
</evidence>
<proteinExistence type="predicted"/>
<evidence type="ECO:0000256" key="5">
    <source>
        <dbReference type="ARBA" id="ARBA00022989"/>
    </source>
</evidence>
<dbReference type="PANTHER" id="PTHR43394:SF1">
    <property type="entry name" value="ATP-BINDING CASSETTE SUB-FAMILY B MEMBER 10, MITOCHONDRIAL"/>
    <property type="match status" value="1"/>
</dbReference>
<evidence type="ECO:0000259" key="9">
    <source>
        <dbReference type="PROSITE" id="PS50929"/>
    </source>
</evidence>
<dbReference type="Gene3D" id="1.20.1560.10">
    <property type="entry name" value="ABC transporter type 1, transmembrane domain"/>
    <property type="match status" value="1"/>
</dbReference>
<dbReference type="InterPro" id="IPR027417">
    <property type="entry name" value="P-loop_NTPase"/>
</dbReference>
<feature type="domain" description="ABC transporter" evidence="8">
    <location>
        <begin position="344"/>
        <end position="566"/>
    </location>
</feature>
<evidence type="ECO:0000256" key="7">
    <source>
        <dbReference type="SAM" id="Phobius"/>
    </source>
</evidence>
<dbReference type="InterPro" id="IPR036640">
    <property type="entry name" value="ABC1_TM_sf"/>
</dbReference>
<accession>A0A3E5GHK2</accession>
<dbReference type="InterPro" id="IPR039421">
    <property type="entry name" value="Type_1_exporter"/>
</dbReference>